<protein>
    <submittedName>
        <fullName evidence="2">LPXTG cell wall anchor domain-containing protein</fullName>
    </submittedName>
</protein>
<dbReference type="AlphaFoldDB" id="A0A5C8UPR4"/>
<organism evidence="2 3">
    <name type="scientific">Lacisediminihabitans profunda</name>
    <dbReference type="NCBI Taxonomy" id="2594790"/>
    <lineage>
        <taxon>Bacteria</taxon>
        <taxon>Bacillati</taxon>
        <taxon>Actinomycetota</taxon>
        <taxon>Actinomycetes</taxon>
        <taxon>Micrococcales</taxon>
        <taxon>Microbacteriaceae</taxon>
        <taxon>Lacisediminihabitans</taxon>
    </lineage>
</organism>
<accession>A0A5C8UPR4</accession>
<evidence type="ECO:0000313" key="2">
    <source>
        <dbReference type="EMBL" id="TXN29507.1"/>
    </source>
</evidence>
<reference evidence="2 3" key="1">
    <citation type="submission" date="2019-08" db="EMBL/GenBank/DDBJ databases">
        <title>Bacterial whole genome sequence for Glaciihabitans sp. CHu50b-6-2.</title>
        <authorList>
            <person name="Jin L."/>
        </authorList>
    </citation>
    <scope>NUCLEOTIDE SEQUENCE [LARGE SCALE GENOMIC DNA]</scope>
    <source>
        <strain evidence="2 3">CHu50b-6-2</strain>
    </source>
</reference>
<keyword evidence="1" id="KW-0472">Membrane</keyword>
<keyword evidence="1" id="KW-1133">Transmembrane helix</keyword>
<feature type="transmembrane region" description="Helical" evidence="1">
    <location>
        <begin position="36"/>
        <end position="60"/>
    </location>
</feature>
<comment type="caution">
    <text evidence="2">The sequence shown here is derived from an EMBL/GenBank/DDBJ whole genome shotgun (WGS) entry which is preliminary data.</text>
</comment>
<sequence length="70" mass="7414">MQAGTRRTENTIDQPKLEGINPLAPSTTALAATGSASIGIVIVALGIVALGIALVFLWLSRRNRRGTTRR</sequence>
<dbReference type="EMBL" id="VRMG01000009">
    <property type="protein sequence ID" value="TXN29507.1"/>
    <property type="molecule type" value="Genomic_DNA"/>
</dbReference>
<evidence type="ECO:0000256" key="1">
    <source>
        <dbReference type="SAM" id="Phobius"/>
    </source>
</evidence>
<evidence type="ECO:0000313" key="3">
    <source>
        <dbReference type="Proteomes" id="UP000321379"/>
    </source>
</evidence>
<gene>
    <name evidence="2" type="ORF">FVP33_15225</name>
</gene>
<dbReference type="NCBIfam" id="TIGR01167">
    <property type="entry name" value="LPXTG_anchor"/>
    <property type="match status" value="1"/>
</dbReference>
<proteinExistence type="predicted"/>
<keyword evidence="3" id="KW-1185">Reference proteome</keyword>
<dbReference type="Proteomes" id="UP000321379">
    <property type="component" value="Unassembled WGS sequence"/>
</dbReference>
<name>A0A5C8UPR4_9MICO</name>
<keyword evidence="1" id="KW-0812">Transmembrane</keyword>